<dbReference type="Proteomes" id="UP000701801">
    <property type="component" value="Unassembled WGS sequence"/>
</dbReference>
<name>A0A9N9LFB8_9HELO</name>
<dbReference type="PANTHER" id="PTHR31739">
    <property type="entry name" value="ENT-COPALYL DIPHOSPHATE SYNTHASE, CHLOROPLASTIC"/>
    <property type="match status" value="1"/>
</dbReference>
<evidence type="ECO:0000313" key="2">
    <source>
        <dbReference type="EMBL" id="CAG8971546.1"/>
    </source>
</evidence>
<evidence type="ECO:0000313" key="3">
    <source>
        <dbReference type="Proteomes" id="UP000701801"/>
    </source>
</evidence>
<dbReference type="GO" id="GO:0010333">
    <property type="term" value="F:terpene synthase activity"/>
    <property type="evidence" value="ECO:0007669"/>
    <property type="project" value="InterPro"/>
</dbReference>
<dbReference type="Gene3D" id="1.50.10.160">
    <property type="match status" value="1"/>
</dbReference>
<protein>
    <submittedName>
        <fullName evidence="2">Uncharacterized protein</fullName>
    </submittedName>
</protein>
<accession>A0A9N9LFB8</accession>
<gene>
    <name evidence="2" type="ORF">HYALB_00005442</name>
</gene>
<evidence type="ECO:0000256" key="1">
    <source>
        <dbReference type="ARBA" id="ARBA00006333"/>
    </source>
</evidence>
<dbReference type="InterPro" id="IPR008930">
    <property type="entry name" value="Terpenoid_cyclase/PrenylTrfase"/>
</dbReference>
<sequence>MASSNDDQDASLLISTLTNEATRRYGTGSISPSVYDSAWVSMVSRTTSSGTHWLFPECLQYILDTQSPDGGWTSYASQVDGIINTAAALLALGCHDTADLCERNSALYSTIQSRILVAQRTLDFQLQKWDVNACDHVGFEVLVPALLSFLEAKIGVQFAFPGKESLLKLNADKLLGFTPEMMYGESQITALHTLEAFVGSIDFDKVAHHRVNGAILGSPAATAAYFMNCTVWDNESEAYLWLGVYKGGEV</sequence>
<dbReference type="GO" id="GO:0000287">
    <property type="term" value="F:magnesium ion binding"/>
    <property type="evidence" value="ECO:0007669"/>
    <property type="project" value="TreeGrafter"/>
</dbReference>
<keyword evidence="3" id="KW-1185">Reference proteome</keyword>
<dbReference type="SUPFAM" id="SSF48239">
    <property type="entry name" value="Terpenoid cyclases/Protein prenyltransferases"/>
    <property type="match status" value="1"/>
</dbReference>
<proteinExistence type="inferred from homology"/>
<dbReference type="InterPro" id="IPR050148">
    <property type="entry name" value="Terpene_synthase-like"/>
</dbReference>
<dbReference type="EMBL" id="CAJVRM010000021">
    <property type="protein sequence ID" value="CAG8971546.1"/>
    <property type="molecule type" value="Genomic_DNA"/>
</dbReference>
<dbReference type="OrthoDB" id="2343925at2759"/>
<reference evidence="2" key="1">
    <citation type="submission" date="2021-07" db="EMBL/GenBank/DDBJ databases">
        <authorList>
            <person name="Durling M."/>
        </authorList>
    </citation>
    <scope>NUCLEOTIDE SEQUENCE</scope>
</reference>
<dbReference type="GO" id="GO:0016102">
    <property type="term" value="P:diterpenoid biosynthetic process"/>
    <property type="evidence" value="ECO:0007669"/>
    <property type="project" value="TreeGrafter"/>
</dbReference>
<comment type="caution">
    <text evidence="2">The sequence shown here is derived from an EMBL/GenBank/DDBJ whole genome shotgun (WGS) entry which is preliminary data.</text>
</comment>
<organism evidence="2 3">
    <name type="scientific">Hymenoscyphus albidus</name>
    <dbReference type="NCBI Taxonomy" id="595503"/>
    <lineage>
        <taxon>Eukaryota</taxon>
        <taxon>Fungi</taxon>
        <taxon>Dikarya</taxon>
        <taxon>Ascomycota</taxon>
        <taxon>Pezizomycotina</taxon>
        <taxon>Leotiomycetes</taxon>
        <taxon>Helotiales</taxon>
        <taxon>Helotiaceae</taxon>
        <taxon>Hymenoscyphus</taxon>
    </lineage>
</organism>
<comment type="similarity">
    <text evidence="1">Belongs to the terpene synthase family.</text>
</comment>
<dbReference type="PANTHER" id="PTHR31739:SF25">
    <property type="entry name" value="(E,E)-GERANYLLINALOOL SYNTHASE"/>
    <property type="match status" value="1"/>
</dbReference>
<dbReference type="AlphaFoldDB" id="A0A9N9LFB8"/>